<evidence type="ECO:0000313" key="2">
    <source>
        <dbReference type="Proteomes" id="UP000231878"/>
    </source>
</evidence>
<dbReference type="Proteomes" id="UP000231878">
    <property type="component" value="Unassembled WGS sequence"/>
</dbReference>
<comment type="caution">
    <text evidence="1">The sequence shown here is derived from an EMBL/GenBank/DDBJ whole genome shotgun (WGS) entry which is preliminary data.</text>
</comment>
<gene>
    <name evidence="1" type="ORF">CWD88_29125</name>
</gene>
<dbReference type="AlphaFoldDB" id="A0AAX0U3E0"/>
<evidence type="ECO:0000313" key="1">
    <source>
        <dbReference type="EMBL" id="PJO62827.1"/>
    </source>
</evidence>
<protein>
    <submittedName>
        <fullName evidence="1">Uncharacterized protein</fullName>
    </submittedName>
</protein>
<sequence>MLAPLEFLHDFIEQRHGRSFSFVVGTPCADEAGTAAARPGHMGRGVFFMPFQRLARRPAPSGDANRALE</sequence>
<reference evidence="1 2" key="1">
    <citation type="submission" date="2017-11" db="EMBL/GenBank/DDBJ databases">
        <title>Molecular characterization of Burkholderia pseudomallei and closely related isolates from Vietnam.</title>
        <authorList>
            <person name="Ustinov D.V."/>
            <person name="Antonov A.S."/>
            <person name="Avdusheva E.F."/>
            <person name="Shpak I.M."/>
            <person name="Zakharova I.B."/>
            <person name="Thi L.A."/>
            <person name="Teteryatnikova N."/>
            <person name="Lopasteyskaya Y.A."/>
            <person name="Kuzyutina J.A."/>
            <person name="Ngo T.N."/>
            <person name="Victorov D.V."/>
        </authorList>
    </citation>
    <scope>NUCLEOTIDE SEQUENCE [LARGE SCALE GENOMIC DNA]</scope>
    <source>
        <strain evidence="1 2">V1512</strain>
    </source>
</reference>
<accession>A0AAX0U3E0</accession>
<proteinExistence type="predicted"/>
<organism evidence="1 2">
    <name type="scientific">Burkholderia pseudomallei</name>
    <name type="common">Pseudomonas pseudomallei</name>
    <dbReference type="NCBI Taxonomy" id="28450"/>
    <lineage>
        <taxon>Bacteria</taxon>
        <taxon>Pseudomonadati</taxon>
        <taxon>Pseudomonadota</taxon>
        <taxon>Betaproteobacteria</taxon>
        <taxon>Burkholderiales</taxon>
        <taxon>Burkholderiaceae</taxon>
        <taxon>Burkholderia</taxon>
        <taxon>pseudomallei group</taxon>
    </lineage>
</organism>
<dbReference type="EMBL" id="PHRB01000039">
    <property type="protein sequence ID" value="PJO62827.1"/>
    <property type="molecule type" value="Genomic_DNA"/>
</dbReference>
<name>A0AAX0U3E0_BURPE</name>